<protein>
    <submittedName>
        <fullName evidence="2">Glutaredoxin</fullName>
    </submittedName>
</protein>
<proteinExistence type="predicted"/>
<organism evidence="2 3">
    <name type="scientific">Salinibacillus kushneri</name>
    <dbReference type="NCBI Taxonomy" id="237682"/>
    <lineage>
        <taxon>Bacteria</taxon>
        <taxon>Bacillati</taxon>
        <taxon>Bacillota</taxon>
        <taxon>Bacilli</taxon>
        <taxon>Bacillales</taxon>
        <taxon>Bacillaceae</taxon>
        <taxon>Salinibacillus</taxon>
    </lineage>
</organism>
<accession>A0A1I0BHR9</accession>
<dbReference type="EMBL" id="FOHJ01000002">
    <property type="protein sequence ID" value="SET06090.1"/>
    <property type="molecule type" value="Genomic_DNA"/>
</dbReference>
<reference evidence="3" key="1">
    <citation type="submission" date="2016-10" db="EMBL/GenBank/DDBJ databases">
        <authorList>
            <person name="Varghese N."/>
            <person name="Submissions S."/>
        </authorList>
    </citation>
    <scope>NUCLEOTIDE SEQUENCE [LARGE SCALE GENOMIC DNA]</scope>
    <source>
        <strain evidence="3">CGMCC 1.3566</strain>
    </source>
</reference>
<dbReference type="InterPro" id="IPR002109">
    <property type="entry name" value="Glutaredoxin"/>
</dbReference>
<dbReference type="Gene3D" id="3.40.30.10">
    <property type="entry name" value="Glutaredoxin"/>
    <property type="match status" value="1"/>
</dbReference>
<evidence type="ECO:0000313" key="2">
    <source>
        <dbReference type="EMBL" id="SET06090.1"/>
    </source>
</evidence>
<feature type="domain" description="Glutaredoxin" evidence="1">
    <location>
        <begin position="6"/>
        <end position="64"/>
    </location>
</feature>
<dbReference type="SUPFAM" id="SSF52833">
    <property type="entry name" value="Thioredoxin-like"/>
    <property type="match status" value="1"/>
</dbReference>
<dbReference type="AlphaFoldDB" id="A0A1I0BHR9"/>
<dbReference type="RefSeq" id="WP_093132439.1">
    <property type="nucleotide sequence ID" value="NZ_FOHJ01000002.1"/>
</dbReference>
<dbReference type="STRING" id="237682.SAMN05421676_102469"/>
<dbReference type="Pfam" id="PF00462">
    <property type="entry name" value="Glutaredoxin"/>
    <property type="match status" value="1"/>
</dbReference>
<evidence type="ECO:0000259" key="1">
    <source>
        <dbReference type="Pfam" id="PF00462"/>
    </source>
</evidence>
<sequence length="79" mass="9343">MRQNEVLVYTSDNCEQSQNVMQLLNQWDVPFQEKNISKHPPYLKELQADKVYATPVTYVRDERILGYQKGKLERLIGRS</sequence>
<keyword evidence="3" id="KW-1185">Reference proteome</keyword>
<dbReference type="InterPro" id="IPR036249">
    <property type="entry name" value="Thioredoxin-like_sf"/>
</dbReference>
<gene>
    <name evidence="2" type="ORF">SAMN05421676_102469</name>
</gene>
<dbReference type="Proteomes" id="UP000199095">
    <property type="component" value="Unassembled WGS sequence"/>
</dbReference>
<evidence type="ECO:0000313" key="3">
    <source>
        <dbReference type="Proteomes" id="UP000199095"/>
    </source>
</evidence>
<dbReference type="CDD" id="cd02976">
    <property type="entry name" value="NrdH"/>
    <property type="match status" value="1"/>
</dbReference>
<dbReference type="PROSITE" id="PS51354">
    <property type="entry name" value="GLUTAREDOXIN_2"/>
    <property type="match status" value="1"/>
</dbReference>
<dbReference type="OrthoDB" id="9795531at2"/>
<name>A0A1I0BHR9_9BACI</name>